<dbReference type="GO" id="GO:0006281">
    <property type="term" value="P:DNA repair"/>
    <property type="evidence" value="ECO:0007669"/>
    <property type="project" value="InterPro"/>
</dbReference>
<name>A0A8J8WM29_9EURO</name>
<gene>
    <name evidence="6" type="ORF">PECM_007500</name>
</gene>
<dbReference type="InterPro" id="IPR013882">
    <property type="entry name" value="Ctp1_C"/>
</dbReference>
<feature type="region of interest" description="Disordered" evidence="4">
    <location>
        <begin position="410"/>
        <end position="512"/>
    </location>
</feature>
<proteinExistence type="predicted"/>
<feature type="region of interest" description="Disordered" evidence="4">
    <location>
        <begin position="652"/>
        <end position="672"/>
    </location>
</feature>
<feature type="compositionally biased region" description="Polar residues" evidence="4">
    <location>
        <begin position="187"/>
        <end position="210"/>
    </location>
</feature>
<dbReference type="Proteomes" id="UP000631181">
    <property type="component" value="Unassembled WGS sequence"/>
</dbReference>
<feature type="compositionally biased region" description="Basic and acidic residues" evidence="4">
    <location>
        <begin position="232"/>
        <end position="243"/>
    </location>
</feature>
<comment type="subcellular location">
    <subcellularLocation>
        <location evidence="1">Nucleus</location>
    </subcellularLocation>
</comment>
<reference evidence="6" key="1">
    <citation type="journal article" date="2020" name="Front. Microbiol.">
        <title>Gene regulatory networks of Penicillium echinulatum 2HH and Penicillium oxalicum 114-2 inferred by a computational biology approach.</title>
        <authorList>
            <person name="Lenz A.R."/>
            <person name="Galan-Vasquez E."/>
            <person name="Balbinot E."/>
            <person name="De Abreu F.P."/>
            <person name="De Oliveira N.S."/>
            <person name="Da Rosa L.O."/>
            <person name="De Avila E Silva S."/>
            <person name="Camassola M."/>
            <person name="Dillon A.J.P."/>
            <person name="Perez-Rueda E."/>
        </authorList>
    </citation>
    <scope>NUCLEOTIDE SEQUENCE</scope>
    <source>
        <strain evidence="6">S1M29</strain>
    </source>
</reference>
<evidence type="ECO:0000313" key="6">
    <source>
        <dbReference type="EMBL" id="KAF7719210.1"/>
    </source>
</evidence>
<keyword evidence="3" id="KW-0539">Nucleus</keyword>
<evidence type="ECO:0000256" key="3">
    <source>
        <dbReference type="ARBA" id="ARBA00023242"/>
    </source>
</evidence>
<protein>
    <recommendedName>
        <fullName evidence="5">DNA endonuclease activator Ctp1 C-terminal domain-containing protein</fullName>
    </recommendedName>
</protein>
<sequence>MHCVLSAADKIAVTEAVYNTELRRLKHMEVFEDLQASLAQACAVSVSHAQKQIETAIAAYKTRLEEAERYVLKGELGTYNIDSRELEPPRNVRNLEKDYAPSSVWKERDLDPSQLHKILKTKYSMLYDGLREFVQSWSGLKAVTLQHKKKLQNWERQLKRKSFSVTVDNSLVTFTRSKNHEGDTNDRPTQLSMQNGSADDSSYPAQSRPQIQRVDRDEHLHNPKPATACGPRPREHLQNDNHKNPASSSMVTSTEETLTSDGLSSESSSDLPPNLQTRKRKRIHASDEEEPRPGAPEKPVLIKSETLSSSPARQDVVTHCTLTHFPSTQDLDEIGGTVQTPTKKQPFKDITQHGENQVSAGNPPVSTPTRPATVGILQPVDGNVRASRIHMQGSNTKKPRSSTVAALIMAEDGDSGDVQGSARRKRPKTPINDATPKARQDGSSRLHSLLEGQLPSKSPLQSPRRAPSHIQSSNSRLKKSKAKTNTSASPRPQAAHQGPASPCGLEVRPEDEPFRSRPLHRLGLHHFKINPAVNAGLDFAYSDVIRRKDERKCMSGCTRSGCCGDRFRAMARMAVHSDNKTAEQMEMEQRIIREYLGENGVSVRETTEEQCDDLLVEAFTRHYANQYGRHRHTHERARSPPGFWRTEMPSTQEIEADREAARKMEREKVEDRYREAMRPGGRWLWADE</sequence>
<dbReference type="AlphaFoldDB" id="A0A8J8WM29"/>
<evidence type="ECO:0000256" key="4">
    <source>
        <dbReference type="SAM" id="MobiDB-lite"/>
    </source>
</evidence>
<evidence type="ECO:0000256" key="1">
    <source>
        <dbReference type="ARBA" id="ARBA00004123"/>
    </source>
</evidence>
<dbReference type="EMBL" id="WIWV01000007">
    <property type="protein sequence ID" value="KAF7719210.1"/>
    <property type="molecule type" value="Genomic_DNA"/>
</dbReference>
<feature type="compositionally biased region" description="Low complexity" evidence="4">
    <location>
        <begin position="252"/>
        <end position="271"/>
    </location>
</feature>
<evidence type="ECO:0000313" key="7">
    <source>
        <dbReference type="Proteomes" id="UP000631181"/>
    </source>
</evidence>
<feature type="region of interest" description="Disordered" evidence="4">
    <location>
        <begin position="176"/>
        <end position="299"/>
    </location>
</feature>
<dbReference type="OrthoDB" id="5801062at2759"/>
<dbReference type="Pfam" id="PF08573">
    <property type="entry name" value="SAE2"/>
    <property type="match status" value="1"/>
</dbReference>
<feature type="compositionally biased region" description="Basic and acidic residues" evidence="4">
    <location>
        <begin position="655"/>
        <end position="672"/>
    </location>
</feature>
<keyword evidence="2" id="KW-0227">DNA damage</keyword>
<accession>A0A8J8WM29</accession>
<organism evidence="6 7">
    <name type="scientific">Penicillium ucsense</name>
    <dbReference type="NCBI Taxonomy" id="2839758"/>
    <lineage>
        <taxon>Eukaryota</taxon>
        <taxon>Fungi</taxon>
        <taxon>Dikarya</taxon>
        <taxon>Ascomycota</taxon>
        <taxon>Pezizomycotina</taxon>
        <taxon>Eurotiomycetes</taxon>
        <taxon>Eurotiomycetidae</taxon>
        <taxon>Eurotiales</taxon>
        <taxon>Aspergillaceae</taxon>
        <taxon>Penicillium</taxon>
    </lineage>
</organism>
<evidence type="ECO:0000256" key="2">
    <source>
        <dbReference type="ARBA" id="ARBA00022763"/>
    </source>
</evidence>
<feature type="domain" description="DNA endonuclease activator Ctp1 C-terminal" evidence="5">
    <location>
        <begin position="540"/>
        <end position="653"/>
    </location>
</feature>
<dbReference type="GO" id="GO:0005634">
    <property type="term" value="C:nucleus"/>
    <property type="evidence" value="ECO:0007669"/>
    <property type="project" value="UniProtKB-SubCell"/>
</dbReference>
<keyword evidence="7" id="KW-1185">Reference proteome</keyword>
<comment type="caution">
    <text evidence="6">The sequence shown here is derived from an EMBL/GenBank/DDBJ whole genome shotgun (WGS) entry which is preliminary data.</text>
</comment>
<evidence type="ECO:0000259" key="5">
    <source>
        <dbReference type="Pfam" id="PF08573"/>
    </source>
</evidence>